<dbReference type="EMBL" id="CAJRAY010000097">
    <property type="protein sequence ID" value="CAG5092722.1"/>
    <property type="molecule type" value="Genomic_DNA"/>
</dbReference>
<evidence type="ECO:0000313" key="4">
    <source>
        <dbReference type="Proteomes" id="UP000681526"/>
    </source>
</evidence>
<proteinExistence type="predicted"/>
<keyword evidence="1" id="KW-0732">Signal</keyword>
<accession>A0ABN7SA33</accession>
<protein>
    <submittedName>
        <fullName evidence="3">Copper amine oxidase-like protein</fullName>
    </submittedName>
</protein>
<dbReference type="RefSeq" id="WP_213486660.1">
    <property type="nucleotide sequence ID" value="NZ_CAJRAY010000097.1"/>
</dbReference>
<dbReference type="Gene3D" id="3.30.457.10">
    <property type="entry name" value="Copper amine oxidase-like, N-terminal domain"/>
    <property type="match status" value="1"/>
</dbReference>
<dbReference type="InterPro" id="IPR012854">
    <property type="entry name" value="Cu_amine_oxidase-like_N"/>
</dbReference>
<sequence length="817" mass="89208">MNRRRNVLPAIVAALALTLTAVPHAIGQPADPPDRPALRVMAGGVPLKLDPAPVFSDGILLAPVGPVAELLGADVDVRMELNGKRSIMLVKGDRTAELTIGSKIMIVNGVETELPAAPAWRSGTAMAPLRAVAEAFGESVVWEAGSNTAHIGRTPELPVVGSLEKLRELLAEAGTSIIRFPTAMAVLGDARIAAVVDQKGSADASSGASPSAGAGYAGADYSKTNVQVEGVDEADWAKTDGRFIYQLSGGRVLIADIRNPELPRLAAVLDYADDKHRFRPQELYVSGGRLVVIGTAYRQNEAQSDPAYETQRDLDAKSKEIMIWPPIQDLSFTAARVYELDGSGAPLLVRELEIEGRYVTSRMVGSALYLVANKYNPVYPLLDPETELRPQDFEPVWRDTAGSDEPKSIPLNRIHYFPDSPESGTLLIGAVDLDDSGAPMQVSAYLGSAGTVYASAENLYIAVAKHDWPTDSSGAPNRSVQPKLQTDLYKFRLDGGSAIYAGQGSVPGHVLNQFSMDEYGGHFRIATTSGHMWAEGDNISKNNLYVLDEWLRTVGRLEDLAPGERIYSVRFMGSRAYMVTFRNVDPLFAIDLSDPKQPAVLGQLKIPGYSDYLHPYDENHLIGFGKETIEIAPRDGRGEPTAYYLGMKLSLFDVTDVSKPIEKFKEVIGDRGTHSEVLQDHKALLFDRERGLMAFPVDLAEVKEGAQRDGYDIPPHGEFTWQGAYVYQIDPENGFRLKGRITHLSEQDLLKSGQYGYDYTKAVRRILYAGDTLYTLSDAMLKASATDTLAERGTLRYPEPKPPEAIAYPADPIRIMR</sequence>
<dbReference type="Proteomes" id="UP000681526">
    <property type="component" value="Unassembled WGS sequence"/>
</dbReference>
<dbReference type="Pfam" id="PF07833">
    <property type="entry name" value="Cu_amine_oxidN1"/>
    <property type="match status" value="1"/>
</dbReference>
<feature type="domain" description="Copper amine oxidase-like N-terminal" evidence="2">
    <location>
        <begin position="44"/>
        <end position="151"/>
    </location>
</feature>
<dbReference type="InterPro" id="IPR036582">
    <property type="entry name" value="Mao_N_sf"/>
</dbReference>
<dbReference type="InterPro" id="IPR019198">
    <property type="entry name" value="Beta_propeller_containing"/>
</dbReference>
<reference evidence="3 4" key="1">
    <citation type="submission" date="2021-04" db="EMBL/GenBank/DDBJ databases">
        <authorList>
            <person name="Rakotoarivonina H."/>
        </authorList>
    </citation>
    <scope>NUCLEOTIDE SEQUENCE [LARGE SCALE GENOMIC DNA]</scope>
    <source>
        <strain evidence="3 4">XE</strain>
    </source>
</reference>
<organism evidence="3 4">
    <name type="scientific">Thermobacillus xylanilyticus</name>
    <dbReference type="NCBI Taxonomy" id="76633"/>
    <lineage>
        <taxon>Bacteria</taxon>
        <taxon>Bacillati</taxon>
        <taxon>Bacillota</taxon>
        <taxon>Bacilli</taxon>
        <taxon>Bacillales</taxon>
        <taxon>Paenibacillaceae</taxon>
        <taxon>Thermobacillus</taxon>
    </lineage>
</organism>
<feature type="chain" id="PRO_5047002762" evidence="1">
    <location>
        <begin position="26"/>
        <end position="817"/>
    </location>
</feature>
<keyword evidence="4" id="KW-1185">Reference proteome</keyword>
<evidence type="ECO:0000259" key="2">
    <source>
        <dbReference type="Pfam" id="PF07833"/>
    </source>
</evidence>
<evidence type="ECO:0000313" key="3">
    <source>
        <dbReference type="EMBL" id="CAG5092722.1"/>
    </source>
</evidence>
<comment type="caution">
    <text evidence="3">The sequence shown here is derived from an EMBL/GenBank/DDBJ whole genome shotgun (WGS) entry which is preliminary data.</text>
</comment>
<name>A0ABN7SA33_THEXY</name>
<evidence type="ECO:0000256" key="1">
    <source>
        <dbReference type="SAM" id="SignalP"/>
    </source>
</evidence>
<feature type="signal peptide" evidence="1">
    <location>
        <begin position="1"/>
        <end position="25"/>
    </location>
</feature>
<dbReference type="Pfam" id="PF09826">
    <property type="entry name" value="Beta_propel"/>
    <property type="match status" value="1"/>
</dbReference>
<gene>
    <name evidence="3" type="primary">txxe 2686</name>
    <name evidence="3" type="ORF">TXXE_18595</name>
</gene>
<dbReference type="SUPFAM" id="SSF55383">
    <property type="entry name" value="Copper amine oxidase, domain N"/>
    <property type="match status" value="1"/>
</dbReference>